<dbReference type="Gene3D" id="3.30.1330.40">
    <property type="entry name" value="RutC-like"/>
    <property type="match status" value="1"/>
</dbReference>
<dbReference type="GO" id="GO:0019239">
    <property type="term" value="F:deaminase activity"/>
    <property type="evidence" value="ECO:0007669"/>
    <property type="project" value="TreeGrafter"/>
</dbReference>
<sequence length="78" mass="8476">GVVKVSVFLADMADFSTMNEAYGAFFTGTPPARITVGDVGLALGARVEIECVARRRAPAPRRPDDGPHPPDRLRRARR</sequence>
<dbReference type="PANTHER" id="PTHR11803:SF58">
    <property type="entry name" value="PROTEIN HMF1-RELATED"/>
    <property type="match status" value="1"/>
</dbReference>
<protein>
    <submittedName>
        <fullName evidence="3">Endoribonuclease L-PSP</fullName>
    </submittedName>
</protein>
<dbReference type="EMBL" id="AUZY01007035">
    <property type="protein sequence ID" value="EQD51797.1"/>
    <property type="molecule type" value="Genomic_DNA"/>
</dbReference>
<feature type="compositionally biased region" description="Basic and acidic residues" evidence="2">
    <location>
        <begin position="61"/>
        <end position="78"/>
    </location>
</feature>
<accession>T1A490</accession>
<proteinExistence type="inferred from homology"/>
<evidence type="ECO:0000256" key="2">
    <source>
        <dbReference type="SAM" id="MobiDB-lite"/>
    </source>
</evidence>
<dbReference type="SUPFAM" id="SSF55298">
    <property type="entry name" value="YjgF-like"/>
    <property type="match status" value="1"/>
</dbReference>
<dbReference type="Pfam" id="PF01042">
    <property type="entry name" value="Ribonuc_L-PSP"/>
    <property type="match status" value="1"/>
</dbReference>
<evidence type="ECO:0000256" key="1">
    <source>
        <dbReference type="ARBA" id="ARBA00010552"/>
    </source>
</evidence>
<dbReference type="InterPro" id="IPR006175">
    <property type="entry name" value="YjgF/YER057c/UK114"/>
</dbReference>
<gene>
    <name evidence="3" type="ORF">B1B_10873</name>
</gene>
<name>T1A490_9ZZZZ</name>
<feature type="non-terminal residue" evidence="3">
    <location>
        <position position="1"/>
    </location>
</feature>
<reference evidence="3" key="1">
    <citation type="submission" date="2013-08" db="EMBL/GenBank/DDBJ databases">
        <authorList>
            <person name="Mendez C."/>
            <person name="Richter M."/>
            <person name="Ferrer M."/>
            <person name="Sanchez J."/>
        </authorList>
    </citation>
    <scope>NUCLEOTIDE SEQUENCE</scope>
</reference>
<dbReference type="PANTHER" id="PTHR11803">
    <property type="entry name" value="2-IMINOBUTANOATE/2-IMINOPROPANOATE DEAMINASE RIDA"/>
    <property type="match status" value="1"/>
</dbReference>
<reference evidence="3" key="2">
    <citation type="journal article" date="2014" name="ISME J.">
        <title>Microbial stratification in low pH oxic and suboxic macroscopic growths along an acid mine drainage.</title>
        <authorList>
            <person name="Mendez-Garcia C."/>
            <person name="Mesa V."/>
            <person name="Sprenger R.R."/>
            <person name="Richter M."/>
            <person name="Diez M.S."/>
            <person name="Solano J."/>
            <person name="Bargiela R."/>
            <person name="Golyshina O.V."/>
            <person name="Manteca A."/>
            <person name="Ramos J.L."/>
            <person name="Gallego J.R."/>
            <person name="Llorente I."/>
            <person name="Martins Dos Santos V.A."/>
            <person name="Jensen O.N."/>
            <person name="Pelaez A.I."/>
            <person name="Sanchez J."/>
            <person name="Ferrer M."/>
        </authorList>
    </citation>
    <scope>NUCLEOTIDE SEQUENCE</scope>
</reference>
<dbReference type="GO" id="GO:0005829">
    <property type="term" value="C:cytosol"/>
    <property type="evidence" value="ECO:0007669"/>
    <property type="project" value="TreeGrafter"/>
</dbReference>
<dbReference type="CDD" id="cd00448">
    <property type="entry name" value="YjgF_YER057c_UK114_family"/>
    <property type="match status" value="1"/>
</dbReference>
<comment type="caution">
    <text evidence="3">The sequence shown here is derived from an EMBL/GenBank/DDBJ whole genome shotgun (WGS) entry which is preliminary data.</text>
</comment>
<dbReference type="InterPro" id="IPR035959">
    <property type="entry name" value="RutC-like_sf"/>
</dbReference>
<feature type="region of interest" description="Disordered" evidence="2">
    <location>
        <begin position="54"/>
        <end position="78"/>
    </location>
</feature>
<dbReference type="AlphaFoldDB" id="T1A490"/>
<evidence type="ECO:0000313" key="3">
    <source>
        <dbReference type="EMBL" id="EQD51797.1"/>
    </source>
</evidence>
<comment type="similarity">
    <text evidence="1">Belongs to the RutC family.</text>
</comment>
<organism evidence="3">
    <name type="scientific">mine drainage metagenome</name>
    <dbReference type="NCBI Taxonomy" id="410659"/>
    <lineage>
        <taxon>unclassified sequences</taxon>
        <taxon>metagenomes</taxon>
        <taxon>ecological metagenomes</taxon>
    </lineage>
</organism>